<dbReference type="PATRIC" id="fig|121290.4.peg.2317"/>
<feature type="transmembrane region" description="Helical" evidence="1">
    <location>
        <begin position="283"/>
        <end position="302"/>
    </location>
</feature>
<accession>A0A109BN75</accession>
<keyword evidence="4" id="KW-1185">Reference proteome</keyword>
<evidence type="ECO:0000313" key="3">
    <source>
        <dbReference type="EMBL" id="KWT71570.1"/>
    </source>
</evidence>
<keyword evidence="1" id="KW-1133">Transmembrane helix</keyword>
<feature type="transmembrane region" description="Helical" evidence="1">
    <location>
        <begin position="198"/>
        <end position="218"/>
    </location>
</feature>
<reference evidence="3 4" key="1">
    <citation type="submission" date="2015-10" db="EMBL/GenBank/DDBJ databases">
        <title>Transcriptomic analysis of a linuron degrading triple-species bacterial consortium.</title>
        <authorList>
            <person name="Albers P."/>
        </authorList>
    </citation>
    <scope>NUCLEOTIDE SEQUENCE [LARGE SCALE GENOMIC DNA]</scope>
    <source>
        <strain evidence="3 4">WDL6</strain>
    </source>
</reference>
<feature type="transmembrane region" description="Helical" evidence="1">
    <location>
        <begin position="308"/>
        <end position="326"/>
    </location>
</feature>
<keyword evidence="1" id="KW-0812">Transmembrane</keyword>
<dbReference type="Pfam" id="PF09925">
    <property type="entry name" value="DUF2157"/>
    <property type="match status" value="1"/>
</dbReference>
<dbReference type="Proteomes" id="UP000059074">
    <property type="component" value="Unassembled WGS sequence"/>
</dbReference>
<feature type="domain" description="DUF2157" evidence="2">
    <location>
        <begin position="14"/>
        <end position="153"/>
    </location>
</feature>
<proteinExistence type="predicted"/>
<feature type="transmembrane region" description="Helical" evidence="1">
    <location>
        <begin position="46"/>
        <end position="67"/>
    </location>
</feature>
<dbReference type="EMBL" id="LMTR01000020">
    <property type="protein sequence ID" value="KWT71570.1"/>
    <property type="molecule type" value="Genomic_DNA"/>
</dbReference>
<comment type="caution">
    <text evidence="3">The sequence shown here is derived from an EMBL/GenBank/DDBJ whole genome shotgun (WGS) entry which is preliminary data.</text>
</comment>
<dbReference type="OrthoDB" id="7353197at2"/>
<dbReference type="RefSeq" id="WP_068459213.1">
    <property type="nucleotide sequence ID" value="NZ_LMTR01000020.1"/>
</dbReference>
<dbReference type="AlphaFoldDB" id="A0A109BN75"/>
<evidence type="ECO:0000313" key="4">
    <source>
        <dbReference type="Proteomes" id="UP000059074"/>
    </source>
</evidence>
<name>A0A109BN75_HYPSL</name>
<dbReference type="STRING" id="121290.APY04_0423"/>
<evidence type="ECO:0000259" key="2">
    <source>
        <dbReference type="Pfam" id="PF09925"/>
    </source>
</evidence>
<feature type="transmembrane region" description="Helical" evidence="1">
    <location>
        <begin position="250"/>
        <end position="271"/>
    </location>
</feature>
<feature type="transmembrane region" description="Helical" evidence="1">
    <location>
        <begin position="225"/>
        <end position="244"/>
    </location>
</feature>
<feature type="transmembrane region" description="Helical" evidence="1">
    <location>
        <begin position="333"/>
        <end position="354"/>
    </location>
</feature>
<keyword evidence="1" id="KW-0472">Membrane</keyword>
<feature type="transmembrane region" description="Helical" evidence="1">
    <location>
        <begin position="136"/>
        <end position="163"/>
    </location>
</feature>
<gene>
    <name evidence="3" type="ORF">APY04_0423</name>
</gene>
<evidence type="ECO:0000256" key="1">
    <source>
        <dbReference type="SAM" id="Phobius"/>
    </source>
</evidence>
<feature type="transmembrane region" description="Helical" evidence="1">
    <location>
        <begin position="175"/>
        <end position="192"/>
    </location>
</feature>
<sequence length="368" mass="38851">MSRYAKRLDRDLARWREAGWLNAQGEAAIRQDVAAGDRNKLDLATALAILGAVLIGFGVMSFVAANWSEMPRLWRLVMIFAGLFASYGIAGALYERNHSNFADAAVLAGVAIFGAGIMLISQMFHIEGNPPDAVLVWAIGALAAGVLLRSNAALAVALLLVCLWSGWQRTIDGSVHWSFLLGWLAVTAAIAAQRWVGGLHLAAVALTGWIISLGYSLLDGSGGGHGVVVVIGLLVFGAGVAMSKLDDGRLHGWVTPTIGYGLVIAFAGLFAMQFIEGAALNEFIVLAVAALALVLGGIALGLQRGSSGLLWLGYAGFSIEVLGLYFKTVGTLFGSSLFFLTVGFVVVLLAYVAYRLHARVHPNLEAAR</sequence>
<feature type="transmembrane region" description="Helical" evidence="1">
    <location>
        <begin position="101"/>
        <end position="124"/>
    </location>
</feature>
<protein>
    <recommendedName>
        <fullName evidence="2">DUF2157 domain-containing protein</fullName>
    </recommendedName>
</protein>
<organism evidence="3 4">
    <name type="scientific">Hyphomicrobium sulfonivorans</name>
    <dbReference type="NCBI Taxonomy" id="121290"/>
    <lineage>
        <taxon>Bacteria</taxon>
        <taxon>Pseudomonadati</taxon>
        <taxon>Pseudomonadota</taxon>
        <taxon>Alphaproteobacteria</taxon>
        <taxon>Hyphomicrobiales</taxon>
        <taxon>Hyphomicrobiaceae</taxon>
        <taxon>Hyphomicrobium</taxon>
    </lineage>
</organism>
<dbReference type="InterPro" id="IPR018677">
    <property type="entry name" value="DUF2157"/>
</dbReference>
<feature type="transmembrane region" description="Helical" evidence="1">
    <location>
        <begin position="73"/>
        <end position="94"/>
    </location>
</feature>